<feature type="compositionally biased region" description="Acidic residues" evidence="1">
    <location>
        <begin position="1"/>
        <end position="17"/>
    </location>
</feature>
<accession>A0AAE0GC38</accession>
<dbReference type="EMBL" id="LGRX02007259">
    <property type="protein sequence ID" value="KAK3275379.1"/>
    <property type="molecule type" value="Genomic_DNA"/>
</dbReference>
<gene>
    <name evidence="2" type="ORF">CYMTET_16487</name>
</gene>
<keyword evidence="3" id="KW-1185">Reference proteome</keyword>
<name>A0AAE0GC38_9CHLO</name>
<protein>
    <submittedName>
        <fullName evidence="2">Uncharacterized protein</fullName>
    </submittedName>
</protein>
<sequence>MAEGVAEEGTVDDEDEEAQAKSGREAGAGGGADDAGDLGLLHQSGVSGGRGVGVTSQPWDDVRDILEQEEIPMPLDEAGVDGGHAGCWREGGLWLRSGSAFVGALALLKNWMHAAECLF</sequence>
<proteinExistence type="predicted"/>
<feature type="region of interest" description="Disordered" evidence="1">
    <location>
        <begin position="1"/>
        <end position="57"/>
    </location>
</feature>
<evidence type="ECO:0000313" key="3">
    <source>
        <dbReference type="Proteomes" id="UP001190700"/>
    </source>
</evidence>
<dbReference type="Proteomes" id="UP001190700">
    <property type="component" value="Unassembled WGS sequence"/>
</dbReference>
<reference evidence="2 3" key="1">
    <citation type="journal article" date="2015" name="Genome Biol. Evol.">
        <title>Comparative Genomics of a Bacterivorous Green Alga Reveals Evolutionary Causalities and Consequences of Phago-Mixotrophic Mode of Nutrition.</title>
        <authorList>
            <person name="Burns J.A."/>
            <person name="Paasch A."/>
            <person name="Narechania A."/>
            <person name="Kim E."/>
        </authorList>
    </citation>
    <scope>NUCLEOTIDE SEQUENCE [LARGE SCALE GENOMIC DNA]</scope>
    <source>
        <strain evidence="2 3">PLY_AMNH</strain>
    </source>
</reference>
<dbReference type="AlphaFoldDB" id="A0AAE0GC38"/>
<comment type="caution">
    <text evidence="2">The sequence shown here is derived from an EMBL/GenBank/DDBJ whole genome shotgun (WGS) entry which is preliminary data.</text>
</comment>
<evidence type="ECO:0000313" key="2">
    <source>
        <dbReference type="EMBL" id="KAK3275379.1"/>
    </source>
</evidence>
<organism evidence="2 3">
    <name type="scientific">Cymbomonas tetramitiformis</name>
    <dbReference type="NCBI Taxonomy" id="36881"/>
    <lineage>
        <taxon>Eukaryota</taxon>
        <taxon>Viridiplantae</taxon>
        <taxon>Chlorophyta</taxon>
        <taxon>Pyramimonadophyceae</taxon>
        <taxon>Pyramimonadales</taxon>
        <taxon>Pyramimonadaceae</taxon>
        <taxon>Cymbomonas</taxon>
    </lineage>
</organism>
<evidence type="ECO:0000256" key="1">
    <source>
        <dbReference type="SAM" id="MobiDB-lite"/>
    </source>
</evidence>